<dbReference type="EC" id="2.7.7.65" evidence="1"/>
<dbReference type="NCBIfam" id="TIGR00254">
    <property type="entry name" value="GGDEF"/>
    <property type="match status" value="1"/>
</dbReference>
<evidence type="ECO:0000256" key="1">
    <source>
        <dbReference type="ARBA" id="ARBA00012528"/>
    </source>
</evidence>
<dbReference type="PROSITE" id="PS50887">
    <property type="entry name" value="GGDEF"/>
    <property type="match status" value="1"/>
</dbReference>
<accession>A0ABN0UA63</accession>
<dbReference type="CDD" id="cd01949">
    <property type="entry name" value="GGDEF"/>
    <property type="match status" value="1"/>
</dbReference>
<name>A0ABN0UA63_9GAMM</name>
<dbReference type="PANTHER" id="PTHR45138:SF9">
    <property type="entry name" value="DIGUANYLATE CYCLASE DGCM-RELATED"/>
    <property type="match status" value="1"/>
</dbReference>
<feature type="domain" description="GGDEF" evidence="4">
    <location>
        <begin position="323"/>
        <end position="453"/>
    </location>
</feature>
<gene>
    <name evidence="5" type="ORF">GCM10009126_06870</name>
</gene>
<organism evidence="5 6">
    <name type="scientific">Rhodanobacter caeni</name>
    <dbReference type="NCBI Taxonomy" id="657654"/>
    <lineage>
        <taxon>Bacteria</taxon>
        <taxon>Pseudomonadati</taxon>
        <taxon>Pseudomonadota</taxon>
        <taxon>Gammaproteobacteria</taxon>
        <taxon>Lysobacterales</taxon>
        <taxon>Rhodanobacteraceae</taxon>
        <taxon>Rhodanobacter</taxon>
    </lineage>
</organism>
<evidence type="ECO:0000256" key="2">
    <source>
        <dbReference type="ARBA" id="ARBA00034247"/>
    </source>
</evidence>
<dbReference type="Proteomes" id="UP001500657">
    <property type="component" value="Unassembled WGS sequence"/>
</dbReference>
<keyword evidence="3" id="KW-0175">Coiled coil</keyword>
<dbReference type="EMBL" id="BAAAFO010000001">
    <property type="protein sequence ID" value="GAA0243806.1"/>
    <property type="molecule type" value="Genomic_DNA"/>
</dbReference>
<comment type="caution">
    <text evidence="5">The sequence shown here is derived from an EMBL/GenBank/DDBJ whole genome shotgun (WGS) entry which is preliminary data.</text>
</comment>
<dbReference type="RefSeq" id="WP_343880178.1">
    <property type="nucleotide sequence ID" value="NZ_BAAAFO010000001.1"/>
</dbReference>
<dbReference type="InterPro" id="IPR029787">
    <property type="entry name" value="Nucleotide_cyclase"/>
</dbReference>
<dbReference type="Pfam" id="PF00990">
    <property type="entry name" value="GGDEF"/>
    <property type="match status" value="1"/>
</dbReference>
<dbReference type="SMART" id="SM00267">
    <property type="entry name" value="GGDEF"/>
    <property type="match status" value="1"/>
</dbReference>
<proteinExistence type="predicted"/>
<dbReference type="Pfam" id="PF20975">
    <property type="entry name" value="DGCcoil"/>
    <property type="match status" value="1"/>
</dbReference>
<sequence length="453" mass="50360">MDTQGSIVASSQTVEQLERACEGWRRVDNLLRRLCSRLTYAAEGRAGILDATLSELRQRLREPLEEAALESLLLRLTDAVRALDALPVEAAPVAPMDEVAAEVVVPPRSATASLLLQLIDRLGLEDNATERLDNVRKAILQASDEAALAAQAEIVACMVNRHHRQLDDQRAAAEALLAQVTLQLGELTRYLDHESTDRHDGKGARQELDRHLTSEIDALGTHLHQARDVSSLHQEVQSRLGAIASHLKTFREREDAREREWRLQSERMSQRIGELERSAQSFEARLRQKQQLASIDPLTGIANRLAFEQDIERVCAQVTQDGAEACLLVIDIDHFKKINDRFGHAAGDRALRIVAEQLATRLRADDLLARYGGEEFVVLLPRTDAAAGRAMAENLRACIESVAFRGQKRPVQITLSCGVTVLGKGDTPGDAFDRADRALYRAKHRGRNRCVML</sequence>
<evidence type="ECO:0000259" key="4">
    <source>
        <dbReference type="PROSITE" id="PS50887"/>
    </source>
</evidence>
<protein>
    <recommendedName>
        <fullName evidence="1">diguanylate cyclase</fullName>
        <ecNumber evidence="1">2.7.7.65</ecNumber>
    </recommendedName>
</protein>
<feature type="coiled-coil region" evidence="3">
    <location>
        <begin position="125"/>
        <end position="179"/>
    </location>
</feature>
<dbReference type="PANTHER" id="PTHR45138">
    <property type="entry name" value="REGULATORY COMPONENTS OF SENSORY TRANSDUCTION SYSTEM"/>
    <property type="match status" value="1"/>
</dbReference>
<dbReference type="Gene3D" id="3.30.70.270">
    <property type="match status" value="1"/>
</dbReference>
<dbReference type="InterPro" id="IPR000160">
    <property type="entry name" value="GGDEF_dom"/>
</dbReference>
<evidence type="ECO:0000313" key="5">
    <source>
        <dbReference type="EMBL" id="GAA0243806.1"/>
    </source>
</evidence>
<feature type="coiled-coil region" evidence="3">
    <location>
        <begin position="265"/>
        <end position="292"/>
    </location>
</feature>
<evidence type="ECO:0000313" key="6">
    <source>
        <dbReference type="Proteomes" id="UP001500657"/>
    </source>
</evidence>
<dbReference type="SUPFAM" id="SSF55073">
    <property type="entry name" value="Nucleotide cyclase"/>
    <property type="match status" value="1"/>
</dbReference>
<evidence type="ECO:0000256" key="3">
    <source>
        <dbReference type="SAM" id="Coils"/>
    </source>
</evidence>
<keyword evidence="6" id="KW-1185">Reference proteome</keyword>
<comment type="catalytic activity">
    <reaction evidence="2">
        <text>2 GTP = 3',3'-c-di-GMP + 2 diphosphate</text>
        <dbReference type="Rhea" id="RHEA:24898"/>
        <dbReference type="ChEBI" id="CHEBI:33019"/>
        <dbReference type="ChEBI" id="CHEBI:37565"/>
        <dbReference type="ChEBI" id="CHEBI:58805"/>
        <dbReference type="EC" id="2.7.7.65"/>
    </reaction>
</comment>
<dbReference type="InterPro" id="IPR050469">
    <property type="entry name" value="Diguanylate_Cyclase"/>
</dbReference>
<dbReference type="InterPro" id="IPR043128">
    <property type="entry name" value="Rev_trsase/Diguanyl_cyclase"/>
</dbReference>
<dbReference type="InterPro" id="IPR048516">
    <property type="entry name" value="DGCcoil"/>
</dbReference>
<reference evidence="5 6" key="1">
    <citation type="journal article" date="2019" name="Int. J. Syst. Evol. Microbiol.">
        <title>The Global Catalogue of Microorganisms (GCM) 10K type strain sequencing project: providing services to taxonomists for standard genome sequencing and annotation.</title>
        <authorList>
            <consortium name="The Broad Institute Genomics Platform"/>
            <consortium name="The Broad Institute Genome Sequencing Center for Infectious Disease"/>
            <person name="Wu L."/>
            <person name="Ma J."/>
        </authorList>
    </citation>
    <scope>NUCLEOTIDE SEQUENCE [LARGE SCALE GENOMIC DNA]</scope>
    <source>
        <strain evidence="5 6">JCM 16242</strain>
    </source>
</reference>